<dbReference type="AlphaFoldDB" id="A0A7W6FND0"/>
<name>A0A7W6FND0_9SPHN</name>
<protein>
    <submittedName>
        <fullName evidence="2">HK97 family phage portal protein</fullName>
    </submittedName>
</protein>
<reference evidence="2 3" key="1">
    <citation type="submission" date="2020-08" db="EMBL/GenBank/DDBJ databases">
        <title>Genomic Encyclopedia of Type Strains, Phase IV (KMG-IV): sequencing the most valuable type-strain genomes for metagenomic binning, comparative biology and taxonomic classification.</title>
        <authorList>
            <person name="Goeker M."/>
        </authorList>
    </citation>
    <scope>NUCLEOTIDE SEQUENCE [LARGE SCALE GENOMIC DNA]</scope>
    <source>
        <strain evidence="2 3">DSM 26189</strain>
    </source>
</reference>
<evidence type="ECO:0000313" key="3">
    <source>
        <dbReference type="Proteomes" id="UP000571950"/>
    </source>
</evidence>
<sequence length="433" mass="47419">MAVGIKPHVHHPKACPLFRLFSRQQPEASAPVADDVRAINCTADDETRSLASPEDWLLDLFGAIPAQAGVSVTPATAMRSTAVRAAVEAIAEAIGGLPLHVYERGEDGARDRATDHPAYVLLHDDANDWTPATSFREQLTRDALLHGNGYAFINRDRDGLPRELIRLRPDAVTVELDALTSEPRYRLNDGSGQRYLDRRDVLHIAAPSMDGVKGASPVQQCREAIALNIVMERHAARLFGRGARPSGILRFPGKLGAETAKRIKASWQAAHAGENSGGTAVLEEDGQFQALTLSSVDAQFLELWQHSILEIARIFRVPPHMLFELGRATWGNAAEMGATFLRFTLDRWLKAWQGEIRLKLIAPDDRARFYAEFLTDDLLRTDLGARADAYGKLIAARILNPNEVRAMENRAPYAGGDKFQNPNTTAGGAANAA</sequence>
<dbReference type="NCBIfam" id="TIGR01537">
    <property type="entry name" value="portal_HK97"/>
    <property type="match status" value="1"/>
</dbReference>
<dbReference type="InterPro" id="IPR006427">
    <property type="entry name" value="Portal_HK97"/>
</dbReference>
<dbReference type="EMBL" id="JACIDT010000001">
    <property type="protein sequence ID" value="MBB3924615.1"/>
    <property type="molecule type" value="Genomic_DNA"/>
</dbReference>
<proteinExistence type="predicted"/>
<dbReference type="Proteomes" id="UP000571950">
    <property type="component" value="Unassembled WGS sequence"/>
</dbReference>
<gene>
    <name evidence="2" type="ORF">GGR43_000309</name>
</gene>
<comment type="caution">
    <text evidence="2">The sequence shown here is derived from an EMBL/GenBank/DDBJ whole genome shotgun (WGS) entry which is preliminary data.</text>
</comment>
<evidence type="ECO:0000313" key="2">
    <source>
        <dbReference type="EMBL" id="MBB3924615.1"/>
    </source>
</evidence>
<evidence type="ECO:0000256" key="1">
    <source>
        <dbReference type="SAM" id="MobiDB-lite"/>
    </source>
</evidence>
<accession>A0A7W6FND0</accession>
<feature type="region of interest" description="Disordered" evidence="1">
    <location>
        <begin position="413"/>
        <end position="433"/>
    </location>
</feature>
<keyword evidence="3" id="KW-1185">Reference proteome</keyword>
<dbReference type="Pfam" id="PF04860">
    <property type="entry name" value="Phage_portal"/>
    <property type="match status" value="1"/>
</dbReference>
<dbReference type="Gene3D" id="3.30.1120.70">
    <property type="match status" value="1"/>
</dbReference>
<dbReference type="InterPro" id="IPR006944">
    <property type="entry name" value="Phage/GTA_portal"/>
</dbReference>
<dbReference type="Gene3D" id="1.20.1270.210">
    <property type="match status" value="1"/>
</dbReference>
<feature type="compositionally biased region" description="Low complexity" evidence="1">
    <location>
        <begin position="423"/>
        <end position="433"/>
    </location>
</feature>
<dbReference type="Gene3D" id="3.40.140.120">
    <property type="match status" value="1"/>
</dbReference>
<organism evidence="2 3">
    <name type="scientific">Sphingobium jiangsuense</name>
    <dbReference type="NCBI Taxonomy" id="870476"/>
    <lineage>
        <taxon>Bacteria</taxon>
        <taxon>Pseudomonadati</taxon>
        <taxon>Pseudomonadota</taxon>
        <taxon>Alphaproteobacteria</taxon>
        <taxon>Sphingomonadales</taxon>
        <taxon>Sphingomonadaceae</taxon>
        <taxon>Sphingobium</taxon>
    </lineage>
</organism>